<sequence length="87" mass="9689">MSYQLKIDEIVEAMQRAKMPEVNHYTAVIERLGTVMAKSLAAKIGVDCGDVTYDCGFFGAPFFPVTDGQPLPDELKNLDDEECWGEE</sequence>
<gene>
    <name evidence="1" type="ORF">NK6_8761</name>
</gene>
<proteinExistence type="predicted"/>
<name>A0A0E4BVC6_9BRAD</name>
<dbReference type="Proteomes" id="UP000063308">
    <property type="component" value="Chromosome"/>
</dbReference>
<organism evidence="1 2">
    <name type="scientific">Bradyrhizobium diazoefficiens</name>
    <dbReference type="NCBI Taxonomy" id="1355477"/>
    <lineage>
        <taxon>Bacteria</taxon>
        <taxon>Pseudomonadati</taxon>
        <taxon>Pseudomonadota</taxon>
        <taxon>Alphaproteobacteria</taxon>
        <taxon>Hyphomicrobiales</taxon>
        <taxon>Nitrobacteraceae</taxon>
        <taxon>Bradyrhizobium</taxon>
    </lineage>
</organism>
<accession>A0A0E4BVC6</accession>
<reference evidence="1 2" key="1">
    <citation type="submission" date="2014-11" db="EMBL/GenBank/DDBJ databases">
        <title>Symbiosis island explosion on the genome of extra-slow-growing strains of soybean bradyrhizobia with massive insertion sequences.</title>
        <authorList>
            <person name="Iida T."/>
            <person name="Minamisawa K."/>
        </authorList>
    </citation>
    <scope>NUCLEOTIDE SEQUENCE [LARGE SCALE GENOMIC DNA]</scope>
    <source>
        <strain evidence="1 2">NK6</strain>
    </source>
</reference>
<evidence type="ECO:0000313" key="1">
    <source>
        <dbReference type="EMBL" id="BAR61908.1"/>
    </source>
</evidence>
<dbReference type="EMBL" id="AP014685">
    <property type="protein sequence ID" value="BAR61908.1"/>
    <property type="molecule type" value="Genomic_DNA"/>
</dbReference>
<dbReference type="AlphaFoldDB" id="A0A0E4BVC6"/>
<protein>
    <submittedName>
        <fullName evidence="1">Uncharacterized protein</fullName>
    </submittedName>
</protein>
<evidence type="ECO:0000313" key="2">
    <source>
        <dbReference type="Proteomes" id="UP000063308"/>
    </source>
</evidence>